<keyword evidence="2" id="KW-0808">Transferase</keyword>
<dbReference type="EMBL" id="JACJVR010000054">
    <property type="protein sequence ID" value="MBB6692506.1"/>
    <property type="molecule type" value="Genomic_DNA"/>
</dbReference>
<organism evidence="2 3">
    <name type="scientific">Cohnella xylanilytica</name>
    <dbReference type="NCBI Taxonomy" id="557555"/>
    <lineage>
        <taxon>Bacteria</taxon>
        <taxon>Bacillati</taxon>
        <taxon>Bacillota</taxon>
        <taxon>Bacilli</taxon>
        <taxon>Bacillales</taxon>
        <taxon>Paenibacillaceae</taxon>
        <taxon>Cohnella</taxon>
    </lineage>
</organism>
<feature type="domain" description="Methyltransferase" evidence="1">
    <location>
        <begin position="48"/>
        <end position="146"/>
    </location>
</feature>
<reference evidence="2 3" key="1">
    <citation type="submission" date="2020-08" db="EMBL/GenBank/DDBJ databases">
        <title>Cohnella phylogeny.</title>
        <authorList>
            <person name="Dunlap C."/>
        </authorList>
    </citation>
    <scope>NUCLEOTIDE SEQUENCE [LARGE SCALE GENOMIC DNA]</scope>
    <source>
        <strain evidence="2 3">DSM 25239</strain>
    </source>
</reference>
<keyword evidence="2" id="KW-0489">Methyltransferase</keyword>
<sequence>MLSPDGRIFLRKFVRYPKQVGSAVPSSRYLAKKMAGAVPWNEVRAAAELGAGTGAITRVLAERIRPGTDVYLFEKDADMRRRLAERYPGFTCAANAACLLDVVGGGVSGGEGRLDCVLSGLPFFNFPQELRDRILGQVEQALKPGGLFVAFQYSLQMRGQLSRRFEIERIGFTPLNVPPAFVYVCRKRGGSSC</sequence>
<evidence type="ECO:0000259" key="1">
    <source>
        <dbReference type="Pfam" id="PF13649"/>
    </source>
</evidence>
<evidence type="ECO:0000313" key="3">
    <source>
        <dbReference type="Proteomes" id="UP000553776"/>
    </source>
</evidence>
<comment type="caution">
    <text evidence="2">The sequence shown here is derived from an EMBL/GenBank/DDBJ whole genome shotgun (WGS) entry which is preliminary data.</text>
</comment>
<dbReference type="SUPFAM" id="SSF53335">
    <property type="entry name" value="S-adenosyl-L-methionine-dependent methyltransferases"/>
    <property type="match status" value="1"/>
</dbReference>
<dbReference type="GO" id="GO:0008168">
    <property type="term" value="F:methyltransferase activity"/>
    <property type="evidence" value="ECO:0007669"/>
    <property type="project" value="UniProtKB-KW"/>
</dbReference>
<dbReference type="Gene3D" id="3.40.50.150">
    <property type="entry name" value="Vaccinia Virus protein VP39"/>
    <property type="match status" value="1"/>
</dbReference>
<proteinExistence type="predicted"/>
<dbReference type="GO" id="GO:0032259">
    <property type="term" value="P:methylation"/>
    <property type="evidence" value="ECO:0007669"/>
    <property type="project" value="UniProtKB-KW"/>
</dbReference>
<dbReference type="CDD" id="cd02440">
    <property type="entry name" value="AdoMet_MTases"/>
    <property type="match status" value="1"/>
</dbReference>
<keyword evidence="3" id="KW-1185">Reference proteome</keyword>
<gene>
    <name evidence="2" type="ORF">H7B90_13940</name>
</gene>
<protein>
    <submittedName>
        <fullName evidence="2">Methyltransferase domain-containing protein</fullName>
    </submittedName>
</protein>
<evidence type="ECO:0000313" key="2">
    <source>
        <dbReference type="EMBL" id="MBB6692506.1"/>
    </source>
</evidence>
<dbReference type="InterPro" id="IPR041698">
    <property type="entry name" value="Methyltransf_25"/>
</dbReference>
<dbReference type="Proteomes" id="UP000553776">
    <property type="component" value="Unassembled WGS sequence"/>
</dbReference>
<dbReference type="AlphaFoldDB" id="A0A841TW59"/>
<dbReference type="RefSeq" id="WP_185136559.1">
    <property type="nucleotide sequence ID" value="NZ_BORM01000001.1"/>
</dbReference>
<accession>A0A841TW59</accession>
<name>A0A841TW59_9BACL</name>
<dbReference type="InterPro" id="IPR029063">
    <property type="entry name" value="SAM-dependent_MTases_sf"/>
</dbReference>
<dbReference type="Pfam" id="PF13649">
    <property type="entry name" value="Methyltransf_25"/>
    <property type="match status" value="1"/>
</dbReference>